<dbReference type="PANTHER" id="PTHR35511:SF2">
    <property type="entry name" value="A-KINASE ANCHOR-LIKE PROTEIN"/>
    <property type="match status" value="1"/>
</dbReference>
<feature type="region of interest" description="Disordered" evidence="1">
    <location>
        <begin position="1"/>
        <end position="56"/>
    </location>
</feature>
<reference evidence="2 4" key="2">
    <citation type="submission" date="2020-05" db="EMBL/GenBank/DDBJ databases">
        <authorList>
            <person name="Campoy J."/>
            <person name="Schneeberger K."/>
            <person name="Spophaly S."/>
        </authorList>
    </citation>
    <scope>NUCLEOTIDE SEQUENCE [LARGE SCALE GENOMIC DNA]</scope>
    <source>
        <strain evidence="2">PruArmRojPasFocal</strain>
    </source>
</reference>
<proteinExistence type="predicted"/>
<name>A0A6J5TW07_PRUAR</name>
<dbReference type="OrthoDB" id="771720at2759"/>
<keyword evidence="5" id="KW-1185">Reference proteome</keyword>
<organism evidence="2 4">
    <name type="scientific">Prunus armeniaca</name>
    <name type="common">Apricot</name>
    <name type="synonym">Armeniaca vulgaris</name>
    <dbReference type="NCBI Taxonomy" id="36596"/>
    <lineage>
        <taxon>Eukaryota</taxon>
        <taxon>Viridiplantae</taxon>
        <taxon>Streptophyta</taxon>
        <taxon>Embryophyta</taxon>
        <taxon>Tracheophyta</taxon>
        <taxon>Spermatophyta</taxon>
        <taxon>Magnoliopsida</taxon>
        <taxon>eudicotyledons</taxon>
        <taxon>Gunneridae</taxon>
        <taxon>Pentapetalae</taxon>
        <taxon>rosids</taxon>
        <taxon>fabids</taxon>
        <taxon>Rosales</taxon>
        <taxon>Rosaceae</taxon>
        <taxon>Amygdaloideae</taxon>
        <taxon>Amygdaleae</taxon>
        <taxon>Prunus</taxon>
    </lineage>
</organism>
<protein>
    <submittedName>
        <fullName evidence="2">Uncharacterized protein</fullName>
    </submittedName>
</protein>
<dbReference type="AlphaFoldDB" id="A0A6J5TW07"/>
<dbReference type="Proteomes" id="UP000507222">
    <property type="component" value="Unassembled WGS sequence"/>
</dbReference>
<dbReference type="EMBL" id="CAEKDK010000002">
    <property type="protein sequence ID" value="CAB4267949.1"/>
    <property type="molecule type" value="Genomic_DNA"/>
</dbReference>
<evidence type="ECO:0000313" key="3">
    <source>
        <dbReference type="EMBL" id="CAB4317892.1"/>
    </source>
</evidence>
<dbReference type="EMBL" id="CAEKKB010000007">
    <property type="protein sequence ID" value="CAB4317892.1"/>
    <property type="molecule type" value="Genomic_DNA"/>
</dbReference>
<feature type="compositionally biased region" description="Basic and acidic residues" evidence="1">
    <location>
        <begin position="32"/>
        <end position="49"/>
    </location>
</feature>
<dbReference type="Proteomes" id="UP000507245">
    <property type="component" value="Unassembled WGS sequence"/>
</dbReference>
<reference evidence="5" key="1">
    <citation type="journal article" date="2020" name="Genome Biol.">
        <title>Gamete binning: chromosome-level and haplotype-resolved genome assembly enabled by high-throughput single-cell sequencing of gamete genomes.</title>
        <authorList>
            <person name="Campoy J.A."/>
            <person name="Sun H."/>
            <person name="Goel M."/>
            <person name="Jiao W.-B."/>
            <person name="Folz-Donahue K."/>
            <person name="Wang N."/>
            <person name="Rubio M."/>
            <person name="Liu C."/>
            <person name="Kukat C."/>
            <person name="Ruiz D."/>
            <person name="Huettel B."/>
            <person name="Schneeberger K."/>
        </authorList>
    </citation>
    <scope>NUCLEOTIDE SEQUENCE [LARGE SCALE GENOMIC DNA]</scope>
    <source>
        <strain evidence="5">cv. Rojo Pasion</strain>
    </source>
</reference>
<evidence type="ECO:0000256" key="1">
    <source>
        <dbReference type="SAM" id="MobiDB-lite"/>
    </source>
</evidence>
<gene>
    <name evidence="2" type="ORF">CURHAP_LOCUS10887</name>
    <name evidence="3" type="ORF">ORAREDHAP_LOCUS44842</name>
</gene>
<sequence>MLNISSIIQLPEEKDTTASKEVQTEEEEHENAEEVKTYEKTGENEHKNAEPGYDSPVIVEASRDADAKISHKKSRNILSGIKHSISKVKKAITGKSSHSKTQSEK</sequence>
<accession>A0A6J5TW07</accession>
<evidence type="ECO:0000313" key="4">
    <source>
        <dbReference type="Proteomes" id="UP000507222"/>
    </source>
</evidence>
<dbReference type="PANTHER" id="PTHR35511">
    <property type="entry name" value="A-KINASE ANCHOR-LIKE PROTEIN"/>
    <property type="match status" value="1"/>
</dbReference>
<evidence type="ECO:0000313" key="5">
    <source>
        <dbReference type="Proteomes" id="UP000507245"/>
    </source>
</evidence>
<evidence type="ECO:0000313" key="2">
    <source>
        <dbReference type="EMBL" id="CAB4267949.1"/>
    </source>
</evidence>